<proteinExistence type="predicted"/>
<keyword evidence="2" id="KW-0808">Transferase</keyword>
<dbReference type="InterPro" id="IPR011009">
    <property type="entry name" value="Kinase-like_dom_sf"/>
</dbReference>
<sequence>METMMDPMEIRFSQENLGEHFRDGTSIFETYDQILQGMEKREVHMIHVVQRGGHYITLDNRRVAVYKMVRKAGKCGKVKVKIMHRDQVDHELRRKSDSTVEGLSVKVRGTDKVIHHRADIGGHWSDEQLRVIGTAISDFEKVTKEVLGPGARLVKAGSFMKGTDIAGESDVDVMVFGCGPISDSNWQRLVEGIRSGGYTIYTITSTNPRCIHVQASGGVGCIAIEFDVVAKQRQGFPPNKEPTNPFKENRLAASAARGIRKFLIPRPEVQHAKAAEDFQDSEEGRFSGNSIEEAVLSEYAKLNSPGLGKLIDAAKATLKKAMLDRRKRVPTTARENDASENDTNWSTVVGEGTFRKVYRGRYTVGERVGQASAAKVFKDGTEAYEDAFFAEDVKWSEKAIEIVDEFNKVKKFNRFVQVCKPDVWVKTRTKQRLLMEPFLHNFQKFNSNTAWAGETEWAKALQSLSQFSYHFTGGDMVLCDLQGAVEDDVVVFTDPAINSKGKRFGPADLGEKGIENFFHHHVCSKWCDASWRKPGVTSTHFAPQMGTSMILR</sequence>
<evidence type="ECO:0000259" key="6">
    <source>
        <dbReference type="PROSITE" id="PS51158"/>
    </source>
</evidence>
<evidence type="ECO:0000256" key="2">
    <source>
        <dbReference type="ARBA" id="ARBA00022679"/>
    </source>
</evidence>
<comment type="caution">
    <text evidence="7">The sequence shown here is derived from an EMBL/GenBank/DDBJ whole genome shotgun (WGS) entry which is preliminary data.</text>
</comment>
<dbReference type="Gene3D" id="3.20.200.10">
    <property type="entry name" value="MHCK/EF2 kinase"/>
    <property type="match status" value="1"/>
</dbReference>
<evidence type="ECO:0000313" key="7">
    <source>
        <dbReference type="EMBL" id="CAE7377728.1"/>
    </source>
</evidence>
<dbReference type="SUPFAM" id="SSF56112">
    <property type="entry name" value="Protein kinase-like (PK-like)"/>
    <property type="match status" value="1"/>
</dbReference>
<gene>
    <name evidence="7" type="primary">mhkB</name>
    <name evidence="7" type="ORF">SPIL2461_LOCUS9185</name>
</gene>
<keyword evidence="4" id="KW-0418">Kinase</keyword>
<dbReference type="GO" id="GO:0004674">
    <property type="term" value="F:protein serine/threonine kinase activity"/>
    <property type="evidence" value="ECO:0007669"/>
    <property type="project" value="UniProtKB-KW"/>
</dbReference>
<dbReference type="SMART" id="SM00811">
    <property type="entry name" value="Alpha_kinase"/>
    <property type="match status" value="1"/>
</dbReference>
<dbReference type="Pfam" id="PF02816">
    <property type="entry name" value="Alpha_kinase"/>
    <property type="match status" value="1"/>
</dbReference>
<keyword evidence="3" id="KW-0547">Nucleotide-binding</keyword>
<dbReference type="GO" id="GO:0005524">
    <property type="term" value="F:ATP binding"/>
    <property type="evidence" value="ECO:0007669"/>
    <property type="project" value="UniProtKB-KW"/>
</dbReference>
<dbReference type="InterPro" id="IPR051852">
    <property type="entry name" value="Alpha-type_PK"/>
</dbReference>
<dbReference type="PROSITE" id="PS51158">
    <property type="entry name" value="ALPHA_KINASE"/>
    <property type="match status" value="1"/>
</dbReference>
<evidence type="ECO:0000256" key="5">
    <source>
        <dbReference type="ARBA" id="ARBA00022840"/>
    </source>
</evidence>
<keyword evidence="1" id="KW-0723">Serine/threonine-protein kinase</keyword>
<reference evidence="7" key="1">
    <citation type="submission" date="2021-02" db="EMBL/GenBank/DDBJ databases">
        <authorList>
            <person name="Dougan E. K."/>
            <person name="Rhodes N."/>
            <person name="Thang M."/>
            <person name="Chan C."/>
        </authorList>
    </citation>
    <scope>NUCLEOTIDE SEQUENCE</scope>
</reference>
<dbReference type="PANTHER" id="PTHR45992">
    <property type="entry name" value="EUKARYOTIC ELONGATION FACTOR 2 KINASE-RELATED"/>
    <property type="match status" value="1"/>
</dbReference>
<dbReference type="Proteomes" id="UP000649617">
    <property type="component" value="Unassembled WGS sequence"/>
</dbReference>
<dbReference type="InterPro" id="IPR043519">
    <property type="entry name" value="NT_sf"/>
</dbReference>
<evidence type="ECO:0000256" key="1">
    <source>
        <dbReference type="ARBA" id="ARBA00022527"/>
    </source>
</evidence>
<organism evidence="7 8">
    <name type="scientific">Symbiodinium pilosum</name>
    <name type="common">Dinoflagellate</name>
    <dbReference type="NCBI Taxonomy" id="2952"/>
    <lineage>
        <taxon>Eukaryota</taxon>
        <taxon>Sar</taxon>
        <taxon>Alveolata</taxon>
        <taxon>Dinophyceae</taxon>
        <taxon>Suessiales</taxon>
        <taxon>Symbiodiniaceae</taxon>
        <taxon>Symbiodinium</taxon>
    </lineage>
</organism>
<name>A0A812QIE0_SYMPI</name>
<evidence type="ECO:0000256" key="3">
    <source>
        <dbReference type="ARBA" id="ARBA00022741"/>
    </source>
</evidence>
<dbReference type="SUPFAM" id="SSF81301">
    <property type="entry name" value="Nucleotidyltransferase"/>
    <property type="match status" value="1"/>
</dbReference>
<protein>
    <submittedName>
        <fullName evidence="7">MhkB protein</fullName>
    </submittedName>
</protein>
<dbReference type="PROSITE" id="PS50152">
    <property type="entry name" value="25A_SYNTH_3"/>
    <property type="match status" value="1"/>
</dbReference>
<dbReference type="InterPro" id="IPR004166">
    <property type="entry name" value="a-kinase_dom"/>
</dbReference>
<accession>A0A812QIE0</accession>
<dbReference type="PANTHER" id="PTHR45992:SF11">
    <property type="entry name" value="ALPHA-TYPE PROTEIN KINASE DOMAIN-CONTAINING PROTEIN"/>
    <property type="match status" value="1"/>
</dbReference>
<dbReference type="EMBL" id="CAJNIZ010015780">
    <property type="protein sequence ID" value="CAE7377728.1"/>
    <property type="molecule type" value="Genomic_DNA"/>
</dbReference>
<evidence type="ECO:0000313" key="8">
    <source>
        <dbReference type="Proteomes" id="UP000649617"/>
    </source>
</evidence>
<feature type="domain" description="Alpha-type protein kinase" evidence="6">
    <location>
        <begin position="310"/>
        <end position="539"/>
    </location>
</feature>
<keyword evidence="8" id="KW-1185">Reference proteome</keyword>
<dbReference type="AlphaFoldDB" id="A0A812QIE0"/>
<keyword evidence="5" id="KW-0067">ATP-binding</keyword>
<dbReference type="OrthoDB" id="440161at2759"/>
<evidence type="ECO:0000256" key="4">
    <source>
        <dbReference type="ARBA" id="ARBA00022777"/>
    </source>
</evidence>